<evidence type="ECO:0000313" key="2">
    <source>
        <dbReference type="EMBL" id="UWM56386.1"/>
    </source>
</evidence>
<protein>
    <submittedName>
        <fullName evidence="2">Uncharacterized protein</fullName>
    </submittedName>
</protein>
<dbReference type="RefSeq" id="WP_260643500.1">
    <property type="nucleotide sequence ID" value="NZ_CP104003.1"/>
</dbReference>
<organism evidence="2 3">
    <name type="scientific">Salinirubellus salinus</name>
    <dbReference type="NCBI Taxonomy" id="1364945"/>
    <lineage>
        <taxon>Archaea</taxon>
        <taxon>Methanobacteriati</taxon>
        <taxon>Methanobacteriota</taxon>
        <taxon>Stenosarchaea group</taxon>
        <taxon>Halobacteria</taxon>
        <taxon>Halobacteriales</taxon>
        <taxon>Natronomonadaceae</taxon>
        <taxon>Salinirubellus</taxon>
    </lineage>
</organism>
<feature type="transmembrane region" description="Helical" evidence="1">
    <location>
        <begin position="44"/>
        <end position="63"/>
    </location>
</feature>
<evidence type="ECO:0000313" key="3">
    <source>
        <dbReference type="Proteomes" id="UP001057580"/>
    </source>
</evidence>
<dbReference type="EMBL" id="CP104003">
    <property type="protein sequence ID" value="UWM56386.1"/>
    <property type="molecule type" value="Genomic_DNA"/>
</dbReference>
<sequence>MRDDDYPDSVTAALLGESHYDRLRATRHGLFKQPIHTKLRWQSVLLFGLALLLPLMAVFPADVRALLPVTGAPKVVVLGLVGGTVVLVGGIVLTTVGVLRVRLEGRMTERQADTLLNVEEVASLLGIGTGGMGILLTLLFTSIGLGGVELVEAYVQTMGRSPFAATGVEWLSVNSVATLAFVGSVALFTASQYLRVELLVRLQNAVSD</sequence>
<keyword evidence="3" id="KW-1185">Reference proteome</keyword>
<accession>A0A9E7U9W6</accession>
<proteinExistence type="predicted"/>
<keyword evidence="1" id="KW-0472">Membrane</keyword>
<name>A0A9E7U9W6_9EURY</name>
<evidence type="ECO:0000256" key="1">
    <source>
        <dbReference type="SAM" id="Phobius"/>
    </source>
</evidence>
<keyword evidence="1" id="KW-0812">Transmembrane</keyword>
<gene>
    <name evidence="2" type="ORF">N0B31_08835</name>
</gene>
<dbReference type="Proteomes" id="UP001057580">
    <property type="component" value="Chromosome"/>
</dbReference>
<dbReference type="KEGG" id="ssai:N0B31_08835"/>
<keyword evidence="1" id="KW-1133">Transmembrane helix</keyword>
<dbReference type="AlphaFoldDB" id="A0A9E7U9W6"/>
<reference evidence="2" key="1">
    <citation type="submission" date="2022-09" db="EMBL/GenBank/DDBJ databases">
        <title>Diverse halophilic archaea isolated from saline environments.</title>
        <authorList>
            <person name="Cui H.-L."/>
        </authorList>
    </citation>
    <scope>NUCLEOTIDE SEQUENCE</scope>
    <source>
        <strain evidence="2">ZS-35-S2</strain>
    </source>
</reference>
<feature type="transmembrane region" description="Helical" evidence="1">
    <location>
        <begin position="75"/>
        <end position="101"/>
    </location>
</feature>
<dbReference type="GeneID" id="74942523"/>
<feature type="transmembrane region" description="Helical" evidence="1">
    <location>
        <begin position="122"/>
        <end position="148"/>
    </location>
</feature>
<feature type="transmembrane region" description="Helical" evidence="1">
    <location>
        <begin position="168"/>
        <end position="188"/>
    </location>
</feature>